<comment type="catalytic activity">
    <reaction evidence="6">
        <text>acetate + ATP = acetyl phosphate + ADP</text>
        <dbReference type="Rhea" id="RHEA:11352"/>
        <dbReference type="ChEBI" id="CHEBI:22191"/>
        <dbReference type="ChEBI" id="CHEBI:30089"/>
        <dbReference type="ChEBI" id="CHEBI:30616"/>
        <dbReference type="ChEBI" id="CHEBI:456216"/>
        <dbReference type="EC" id="2.7.2.1"/>
    </reaction>
</comment>
<feature type="binding site" evidence="6">
    <location>
        <position position="14"/>
    </location>
    <ligand>
        <name>ATP</name>
        <dbReference type="ChEBI" id="CHEBI:30616"/>
    </ligand>
</feature>
<feature type="site" description="Transition state stabilizer" evidence="6">
    <location>
        <position position="180"/>
    </location>
</feature>
<dbReference type="GO" id="GO:0005737">
    <property type="term" value="C:cytoplasm"/>
    <property type="evidence" value="ECO:0007669"/>
    <property type="project" value="UniProtKB-SubCell"/>
</dbReference>
<protein>
    <recommendedName>
        <fullName evidence="6">Acetate kinase</fullName>
        <ecNumber evidence="6">2.7.2.1</ecNumber>
    </recommendedName>
    <alternativeName>
        <fullName evidence="6">Acetokinase</fullName>
    </alternativeName>
</protein>
<dbReference type="Gene3D" id="3.30.420.40">
    <property type="match status" value="2"/>
</dbReference>
<dbReference type="PATRIC" id="fig|1635277.3.peg.1719"/>
<comment type="function">
    <text evidence="6">Catalyzes the formation of acetyl phosphate from acetate and ATP. Can also catalyze the reverse reaction.</text>
</comment>
<evidence type="ECO:0000256" key="5">
    <source>
        <dbReference type="ARBA" id="ARBA00022840"/>
    </source>
</evidence>
<evidence type="ECO:0000256" key="6">
    <source>
        <dbReference type="HAMAP-Rule" id="MF_00020"/>
    </source>
</evidence>
<comment type="subcellular location">
    <subcellularLocation>
        <location evidence="6">Cytoplasm</location>
    </subcellularLocation>
</comment>
<keyword evidence="4 6" id="KW-0418">Kinase</keyword>
<feature type="active site" description="Proton donor/acceptor" evidence="6">
    <location>
        <position position="148"/>
    </location>
</feature>
<organism evidence="8 9">
    <name type="scientific">candidate division TA06 bacterium 34_109</name>
    <dbReference type="NCBI Taxonomy" id="1635277"/>
    <lineage>
        <taxon>Bacteria</taxon>
        <taxon>Bacteria division TA06</taxon>
    </lineage>
</organism>
<sequence>MKVLVLNSGSSSLKYQIIDTSTGDSLLRGLVDRIGMTKSVIKQKRFDGDVYELEDEIISHSVAIENVLKLIVDKQHGVLMSINEIDAVGHRVVHGGEKFSRSVLINDKVIKAIEEFSDIAPLHNPFNLRGINAAKKALPDVPQVAVFDTAFHQSLPEMAYIYPIPYVFYEKYKIRRYGFHGTSHYYVSKKCSEILEKNVNNFSVITCHLGNGCSVSAVKNGSSVDTSLGFSTIAGVMMGTRCGDFDPAVILNIMEREELTIEQATSLLTKHSGLLGVSGVSSDMREIKNAAKNGNKRAELAFQMFCYIVKKFIGAYSVVLEGPDAIVFTAGIGENDPDVRELSLKGLEFMGVKIDVEKNRSCIGKEMIISTDDSKIKVLVIPTNEELVIAEDVVKVLEEMEDE</sequence>
<evidence type="ECO:0000256" key="3">
    <source>
        <dbReference type="ARBA" id="ARBA00022741"/>
    </source>
</evidence>
<dbReference type="InterPro" id="IPR000890">
    <property type="entry name" value="Aliphatic_acid_kin_short-chain"/>
</dbReference>
<keyword evidence="2 6" id="KW-0808">Transferase</keyword>
<dbReference type="PANTHER" id="PTHR21060:SF15">
    <property type="entry name" value="ACETATE KINASE-RELATED"/>
    <property type="match status" value="1"/>
</dbReference>
<keyword evidence="3 6" id="KW-0547">Nucleotide-binding</keyword>
<evidence type="ECO:0000256" key="1">
    <source>
        <dbReference type="ARBA" id="ARBA00008748"/>
    </source>
</evidence>
<dbReference type="GO" id="GO:0006083">
    <property type="term" value="P:acetate metabolic process"/>
    <property type="evidence" value="ECO:0007669"/>
    <property type="project" value="TreeGrafter"/>
</dbReference>
<comment type="cofactor">
    <cofactor evidence="6">
        <name>Mg(2+)</name>
        <dbReference type="ChEBI" id="CHEBI:18420"/>
    </cofactor>
    <cofactor evidence="6">
        <name>Mn(2+)</name>
        <dbReference type="ChEBI" id="CHEBI:29035"/>
    </cofactor>
    <text evidence="6">Mg(2+). Can also accept Mn(2+).</text>
</comment>
<name>A0A124G0I2_UNCT6</name>
<comment type="similarity">
    <text evidence="1 6 7">Belongs to the acetokinase family.</text>
</comment>
<dbReference type="AlphaFoldDB" id="A0A124G0I2"/>
<evidence type="ECO:0000256" key="2">
    <source>
        <dbReference type="ARBA" id="ARBA00022679"/>
    </source>
</evidence>
<feature type="binding site" evidence="6">
    <location>
        <begin position="331"/>
        <end position="335"/>
    </location>
    <ligand>
        <name>ATP</name>
        <dbReference type="ChEBI" id="CHEBI:30616"/>
    </ligand>
</feature>
<keyword evidence="6" id="KW-0460">Magnesium</keyword>
<evidence type="ECO:0000256" key="4">
    <source>
        <dbReference type="ARBA" id="ARBA00022777"/>
    </source>
</evidence>
<dbReference type="SUPFAM" id="SSF53067">
    <property type="entry name" value="Actin-like ATPase domain"/>
    <property type="match status" value="2"/>
</dbReference>
<dbReference type="UniPathway" id="UPA00340">
    <property type="reaction ID" value="UER00458"/>
</dbReference>
<feature type="binding site" evidence="6">
    <location>
        <position position="7"/>
    </location>
    <ligand>
        <name>Mg(2+)</name>
        <dbReference type="ChEBI" id="CHEBI:18420"/>
    </ligand>
</feature>
<feature type="binding site" evidence="6">
    <location>
        <position position="385"/>
    </location>
    <ligand>
        <name>Mg(2+)</name>
        <dbReference type="ChEBI" id="CHEBI:18420"/>
    </ligand>
</feature>
<feature type="site" description="Transition state stabilizer" evidence="6">
    <location>
        <position position="241"/>
    </location>
</feature>
<dbReference type="PANTHER" id="PTHR21060">
    <property type="entry name" value="ACETATE KINASE"/>
    <property type="match status" value="1"/>
</dbReference>
<dbReference type="GO" id="GO:0000287">
    <property type="term" value="F:magnesium ion binding"/>
    <property type="evidence" value="ECO:0007669"/>
    <property type="project" value="UniProtKB-UniRule"/>
</dbReference>
<evidence type="ECO:0000313" key="8">
    <source>
        <dbReference type="EMBL" id="KUK87547.1"/>
    </source>
</evidence>
<dbReference type="EMBL" id="LGGX01000004">
    <property type="protein sequence ID" value="KUK87547.1"/>
    <property type="molecule type" value="Genomic_DNA"/>
</dbReference>
<dbReference type="InterPro" id="IPR004372">
    <property type="entry name" value="Ac/propionate_kinase"/>
</dbReference>
<accession>A0A124G0I2</accession>
<dbReference type="PROSITE" id="PS01075">
    <property type="entry name" value="ACETATE_KINASE_1"/>
    <property type="match status" value="1"/>
</dbReference>
<dbReference type="GO" id="GO:0005524">
    <property type="term" value="F:ATP binding"/>
    <property type="evidence" value="ECO:0007669"/>
    <property type="project" value="UniProtKB-KW"/>
</dbReference>
<gene>
    <name evidence="6" type="primary">ackA</name>
    <name evidence="8" type="ORF">XE03_0714</name>
</gene>
<dbReference type="EC" id="2.7.2.1" evidence="6"/>
<comment type="subunit">
    <text evidence="6">Homodimer.</text>
</comment>
<dbReference type="HAMAP" id="MF_00020">
    <property type="entry name" value="Acetate_kinase"/>
    <property type="match status" value="1"/>
</dbReference>
<proteinExistence type="inferred from homology"/>
<dbReference type="Proteomes" id="UP000053467">
    <property type="component" value="Unassembled WGS sequence"/>
</dbReference>
<dbReference type="NCBIfam" id="TIGR00016">
    <property type="entry name" value="ackA"/>
    <property type="match status" value="1"/>
</dbReference>
<comment type="pathway">
    <text evidence="6">Metabolic intermediate biosynthesis; acetyl-CoA biosynthesis; acetyl-CoA from acetate: step 1/2.</text>
</comment>
<dbReference type="InterPro" id="IPR023865">
    <property type="entry name" value="Aliphatic_acid_kinase_CS"/>
</dbReference>
<comment type="caution">
    <text evidence="8">The sequence shown here is derived from an EMBL/GenBank/DDBJ whole genome shotgun (WGS) entry which is preliminary data.</text>
</comment>
<feature type="binding site" evidence="6">
    <location>
        <begin position="208"/>
        <end position="212"/>
    </location>
    <ligand>
        <name>ATP</name>
        <dbReference type="ChEBI" id="CHEBI:30616"/>
    </ligand>
</feature>
<keyword evidence="5 6" id="KW-0067">ATP-binding</keyword>
<dbReference type="PROSITE" id="PS01076">
    <property type="entry name" value="ACETATE_KINASE_2"/>
    <property type="match status" value="1"/>
</dbReference>
<evidence type="ECO:0000313" key="9">
    <source>
        <dbReference type="Proteomes" id="UP000053467"/>
    </source>
</evidence>
<feature type="binding site" evidence="6">
    <location>
        <begin position="283"/>
        <end position="285"/>
    </location>
    <ligand>
        <name>ATP</name>
        <dbReference type="ChEBI" id="CHEBI:30616"/>
    </ligand>
</feature>
<evidence type="ECO:0000256" key="7">
    <source>
        <dbReference type="RuleBase" id="RU003835"/>
    </source>
</evidence>
<dbReference type="GO" id="GO:0008776">
    <property type="term" value="F:acetate kinase activity"/>
    <property type="evidence" value="ECO:0007669"/>
    <property type="project" value="UniProtKB-UniRule"/>
</dbReference>
<keyword evidence="6" id="KW-0963">Cytoplasm</keyword>
<feature type="binding site" evidence="6">
    <location>
        <position position="91"/>
    </location>
    <ligand>
        <name>substrate</name>
    </ligand>
</feature>
<keyword evidence="6" id="KW-0479">Metal-binding</keyword>
<reference evidence="9" key="1">
    <citation type="journal article" date="2015" name="MBio">
        <title>Genome-Resolved Metagenomic Analysis Reveals Roles for Candidate Phyla and Other Microbial Community Members in Biogeochemical Transformations in Oil Reservoirs.</title>
        <authorList>
            <person name="Hu P."/>
            <person name="Tom L."/>
            <person name="Singh A."/>
            <person name="Thomas B.C."/>
            <person name="Baker B.J."/>
            <person name="Piceno Y.M."/>
            <person name="Andersen G.L."/>
            <person name="Banfield J.F."/>
        </authorList>
    </citation>
    <scope>NUCLEOTIDE SEQUENCE [LARGE SCALE GENOMIC DNA]</scope>
</reference>
<dbReference type="Pfam" id="PF00871">
    <property type="entry name" value="Acetate_kinase"/>
    <property type="match status" value="1"/>
</dbReference>
<dbReference type="CDD" id="cd24010">
    <property type="entry name" value="ASKHA_NBD_AcK_PK"/>
    <property type="match status" value="1"/>
</dbReference>
<dbReference type="GO" id="GO:0006085">
    <property type="term" value="P:acetyl-CoA biosynthetic process"/>
    <property type="evidence" value="ECO:0007669"/>
    <property type="project" value="UniProtKB-UniRule"/>
</dbReference>
<dbReference type="PRINTS" id="PR00471">
    <property type="entry name" value="ACETATEKNASE"/>
</dbReference>
<dbReference type="InterPro" id="IPR043129">
    <property type="entry name" value="ATPase_NBD"/>
</dbReference>
<dbReference type="PIRSF" id="PIRSF000722">
    <property type="entry name" value="Acetate_prop_kin"/>
    <property type="match status" value="1"/>
</dbReference>